<dbReference type="RefSeq" id="WP_120792015.1">
    <property type="nucleotide sequence ID" value="NZ_BLKX01000001.1"/>
</dbReference>
<organism evidence="2 3">
    <name type="scientific">Mycobacterium paragordonae</name>
    <dbReference type="NCBI Taxonomy" id="1389713"/>
    <lineage>
        <taxon>Bacteria</taxon>
        <taxon>Bacillati</taxon>
        <taxon>Actinomycetota</taxon>
        <taxon>Actinomycetes</taxon>
        <taxon>Mycobacteriales</taxon>
        <taxon>Mycobacteriaceae</taxon>
        <taxon>Mycobacterium</taxon>
    </lineage>
</organism>
<dbReference type="Proteomes" id="UP001229081">
    <property type="component" value="Unassembled WGS sequence"/>
</dbReference>
<dbReference type="EMBL" id="JAUFSA010000001">
    <property type="protein sequence ID" value="MDP7736374.1"/>
    <property type="molecule type" value="Genomic_DNA"/>
</dbReference>
<reference evidence="2" key="1">
    <citation type="submission" date="2023-06" db="EMBL/GenBank/DDBJ databases">
        <title>Identification of two novel mycobacterium reveal diversities and complexities of Mycobacterium gordonae clade.</title>
        <authorList>
            <person name="Matsumoto Y."/>
            <person name="Nakamura S."/>
            <person name="Motooka D."/>
            <person name="Fukushima K."/>
        </authorList>
    </citation>
    <scope>NUCLEOTIDE SEQUENCE</scope>
    <source>
        <strain evidence="2">TY812</strain>
    </source>
</reference>
<evidence type="ECO:0000313" key="2">
    <source>
        <dbReference type="EMBL" id="MDP7736374.1"/>
    </source>
</evidence>
<name>A0A386U2P8_9MYCO</name>
<evidence type="ECO:0000256" key="1">
    <source>
        <dbReference type="SAM" id="MobiDB-lite"/>
    </source>
</evidence>
<comment type="caution">
    <text evidence="2">The sequence shown here is derived from an EMBL/GenBank/DDBJ whole genome shotgun (WGS) entry which is preliminary data.</text>
</comment>
<dbReference type="AlphaFoldDB" id="A0A386U2P8"/>
<proteinExistence type="predicted"/>
<evidence type="ECO:0008006" key="4">
    <source>
        <dbReference type="Google" id="ProtNLM"/>
    </source>
</evidence>
<dbReference type="KEGG" id="mpag:C0J29_08330"/>
<protein>
    <recommendedName>
        <fullName evidence="4">DUF3592 domain-containing protein</fullName>
    </recommendedName>
</protein>
<sequence>MWEFMVLLLLVAVLVVFLAPRFIRPGPRGALASGTLLVTGVSSRAADDPDADAGEQFVTISGVINGPTVNEHAVYRRMVVTADQWPVTGQQFPVVYSPNNPDNWNFAPPEPPGPAPPEPLDD</sequence>
<accession>A0A386U2P8</accession>
<feature type="compositionally biased region" description="Pro residues" evidence="1">
    <location>
        <begin position="108"/>
        <end position="122"/>
    </location>
</feature>
<feature type="region of interest" description="Disordered" evidence="1">
    <location>
        <begin position="98"/>
        <end position="122"/>
    </location>
</feature>
<evidence type="ECO:0000313" key="3">
    <source>
        <dbReference type="Proteomes" id="UP001229081"/>
    </source>
</evidence>
<gene>
    <name evidence="2" type="ORF">QXL92_16660</name>
</gene>